<feature type="compositionally biased region" description="Basic and acidic residues" evidence="1">
    <location>
        <begin position="216"/>
        <end position="226"/>
    </location>
</feature>
<dbReference type="GeneID" id="5895853"/>
<dbReference type="EMBL" id="CH991584">
    <property type="protein sequence ID" value="EDQ84561.1"/>
    <property type="molecule type" value="Genomic_DNA"/>
</dbReference>
<dbReference type="PROSITE" id="PS50181">
    <property type="entry name" value="FBOX"/>
    <property type="match status" value="1"/>
</dbReference>
<reference evidence="4 5" key="1">
    <citation type="journal article" date="2008" name="Nature">
        <title>The genome of the choanoflagellate Monosiga brevicollis and the origin of metazoans.</title>
        <authorList>
            <consortium name="JGI Sequencing"/>
            <person name="King N."/>
            <person name="Westbrook M.J."/>
            <person name="Young S.L."/>
            <person name="Kuo A."/>
            <person name="Abedin M."/>
            <person name="Chapman J."/>
            <person name="Fairclough S."/>
            <person name="Hellsten U."/>
            <person name="Isogai Y."/>
            <person name="Letunic I."/>
            <person name="Marr M."/>
            <person name="Pincus D."/>
            <person name="Putnam N."/>
            <person name="Rokas A."/>
            <person name="Wright K.J."/>
            <person name="Zuzow R."/>
            <person name="Dirks W."/>
            <person name="Good M."/>
            <person name="Goodstein D."/>
            <person name="Lemons D."/>
            <person name="Li W."/>
            <person name="Lyons J.B."/>
            <person name="Morris A."/>
            <person name="Nichols S."/>
            <person name="Richter D.J."/>
            <person name="Salamov A."/>
            <person name="Bork P."/>
            <person name="Lim W.A."/>
            <person name="Manning G."/>
            <person name="Miller W.T."/>
            <person name="McGinnis W."/>
            <person name="Shapiro H."/>
            <person name="Tjian R."/>
            <person name="Grigoriev I.V."/>
            <person name="Rokhsar D."/>
        </authorList>
    </citation>
    <scope>NUCLEOTIDE SEQUENCE [LARGE SCALE GENOMIC DNA]</scope>
    <source>
        <strain evidence="5">MX1 / ATCC 50154</strain>
    </source>
</reference>
<evidence type="ECO:0000256" key="1">
    <source>
        <dbReference type="SAM" id="MobiDB-lite"/>
    </source>
</evidence>
<dbReference type="Proteomes" id="UP000001357">
    <property type="component" value="Unassembled WGS sequence"/>
</dbReference>
<feature type="chain" id="PRO_5002745372" description="F-box domain-containing protein" evidence="2">
    <location>
        <begin position="23"/>
        <end position="680"/>
    </location>
</feature>
<feature type="compositionally biased region" description="Low complexity" evidence="1">
    <location>
        <begin position="153"/>
        <end position="171"/>
    </location>
</feature>
<dbReference type="CDD" id="cd09917">
    <property type="entry name" value="F-box_SF"/>
    <property type="match status" value="1"/>
</dbReference>
<organism evidence="4 5">
    <name type="scientific">Monosiga brevicollis</name>
    <name type="common">Choanoflagellate</name>
    <dbReference type="NCBI Taxonomy" id="81824"/>
    <lineage>
        <taxon>Eukaryota</taxon>
        <taxon>Choanoflagellata</taxon>
        <taxon>Craspedida</taxon>
        <taxon>Salpingoecidae</taxon>
        <taxon>Monosiga</taxon>
    </lineage>
</organism>
<dbReference type="KEGG" id="mbr:MONBRDRAFT_12688"/>
<sequence>MGQWRSGGGGTLVHLAAWRAIARLVGEALPCRRADACQAHRASITAERSASHTRFRPSVLFHTETPATMLEDLPVDVWYHIFPHLSCRDMAALTCTSRHLHNMTSQVRHRAWMWQVKSFFEPSSSLLEIVPFLDLVSYLSSHHLRQPTLAGYLPLSDSPSSSTGSTYSTDSAGNPHLNQHASGPGRRHSPPRSGSNGADSRPINSAAADTGMDTDTDAHAYAHTDTDTDTESDPETDPETESDADKDMETRAGTRRPPVHLIAAEFDVFIARMARDAPLHDLRLLLVAAAINHIPFMNHVLKSTEPALLRCLEVHAASLEAGRRRHPLPVDHARLLVLEAAGRIACRQGHVGLARNILRICLKSRRILAPGSRRALLWYLAACRSGSLELVTDLEEPLGITQDMLEQFCQERFSMGFSPYWLQDSNPREACPLTTSAPVLDHLLVAQNLIGNDDARRGLLMDAVLSSPRSDHLAAHLIQAYHLAEQFATVQQATVPQSRRSSTDAIRARNLLGFPGQRRASHEGLQNFAFDEEQAEEALAATLLPPLPPHGLARLLQSLARFGDVDCMELFIQHYGSTFTDIFPSSAGHLWREAMTIAEDHGHTDLFASMGEQPLAQKNLRRGSLTATPRRNSAPVQLMAPTSRRPISPFVLHAPSRARHPSPLRAMGMVRIFKRRQSLL</sequence>
<evidence type="ECO:0000313" key="4">
    <source>
        <dbReference type="EMBL" id="EDQ84561.1"/>
    </source>
</evidence>
<dbReference type="InterPro" id="IPR036047">
    <property type="entry name" value="F-box-like_dom_sf"/>
</dbReference>
<dbReference type="InParanoid" id="A9VD10"/>
<feature type="region of interest" description="Disordered" evidence="1">
    <location>
        <begin position="153"/>
        <end position="256"/>
    </location>
</feature>
<dbReference type="AlphaFoldDB" id="A9VD10"/>
<protein>
    <recommendedName>
        <fullName evidence="3">F-box domain-containing protein</fullName>
    </recommendedName>
</protein>
<keyword evidence="5" id="KW-1185">Reference proteome</keyword>
<evidence type="ECO:0000313" key="5">
    <source>
        <dbReference type="Proteomes" id="UP000001357"/>
    </source>
</evidence>
<feature type="compositionally biased region" description="Basic and acidic residues" evidence="1">
    <location>
        <begin position="243"/>
        <end position="252"/>
    </location>
</feature>
<dbReference type="Pfam" id="PF12937">
    <property type="entry name" value="F-box-like"/>
    <property type="match status" value="1"/>
</dbReference>
<keyword evidence="2" id="KW-0732">Signal</keyword>
<proteinExistence type="predicted"/>
<accession>A9VD10</accession>
<dbReference type="SUPFAM" id="SSF81383">
    <property type="entry name" value="F-box domain"/>
    <property type="match status" value="1"/>
</dbReference>
<evidence type="ECO:0000256" key="2">
    <source>
        <dbReference type="SAM" id="SignalP"/>
    </source>
</evidence>
<dbReference type="RefSeq" id="XP_001750588.1">
    <property type="nucleotide sequence ID" value="XM_001750536.1"/>
</dbReference>
<feature type="compositionally biased region" description="Low complexity" evidence="1">
    <location>
        <begin position="206"/>
        <end position="215"/>
    </location>
</feature>
<gene>
    <name evidence="4" type="ORF">MONBRDRAFT_12688</name>
</gene>
<dbReference type="InterPro" id="IPR001810">
    <property type="entry name" value="F-box_dom"/>
</dbReference>
<feature type="signal peptide" evidence="2">
    <location>
        <begin position="1"/>
        <end position="22"/>
    </location>
</feature>
<feature type="compositionally biased region" description="Acidic residues" evidence="1">
    <location>
        <begin position="227"/>
        <end position="242"/>
    </location>
</feature>
<evidence type="ECO:0000259" key="3">
    <source>
        <dbReference type="PROSITE" id="PS50181"/>
    </source>
</evidence>
<feature type="domain" description="F-box" evidence="3">
    <location>
        <begin position="67"/>
        <end position="115"/>
    </location>
</feature>
<name>A9VD10_MONBE</name>